<keyword evidence="4" id="KW-1185">Reference proteome</keyword>
<dbReference type="InterPro" id="IPR022171">
    <property type="entry name" value="PPE_C"/>
</dbReference>
<evidence type="ECO:0000259" key="1">
    <source>
        <dbReference type="Pfam" id="PF00823"/>
    </source>
</evidence>
<evidence type="ECO:0000313" key="3">
    <source>
        <dbReference type="EMBL" id="UQX09933.1"/>
    </source>
</evidence>
<gene>
    <name evidence="3" type="ORF">M5I08_17000</name>
</gene>
<feature type="domain" description="PPE family C-terminal" evidence="2">
    <location>
        <begin position="309"/>
        <end position="395"/>
    </location>
</feature>
<sequence length="399" mass="39781">MLDHGALPPEVNSGRMYAGPGSGSLVAAASAWQAIASQLDSVARGYTAVILGLQGETWSGNASTLMADAAQPYVEWIATAAAKAEETAGQARAASAAFESAHAATVPPALVTANRDQYVALVTANVFGQYTTQIAAAEAEYAQMWAQDAAAMYTYAAASSAASTVTPFGEPPQTTTADAAPAQAAAVAHAAGSGASSSQSTLSQLLAALPQQLQSLATGGSSGATLPSGPSSSALINAFFDLNQFTFPAIAVAAFTRTFFSGGSYTLAANRAAAAQSKDLPKIGGGDIGAGATTAESVVPQGVRGPVLADVGRAAPMGRLSVPQSWTSTAPVAKEPQWLSEMDLAAVPVSADAPVAGATGAGPMVGMNSAAGPHGRSSVNNVLRVPSRGFKMPRPTLGG</sequence>
<evidence type="ECO:0000259" key="2">
    <source>
        <dbReference type="Pfam" id="PF12484"/>
    </source>
</evidence>
<dbReference type="InterPro" id="IPR000030">
    <property type="entry name" value="PPE_dom"/>
</dbReference>
<dbReference type="PANTHER" id="PTHR46766:SF1">
    <property type="entry name" value="GLUTAMINE-RICH PROTEIN 2"/>
    <property type="match status" value="1"/>
</dbReference>
<protein>
    <submittedName>
        <fullName evidence="3">PPE family protein</fullName>
    </submittedName>
</protein>
<evidence type="ECO:0000313" key="4">
    <source>
        <dbReference type="Proteomes" id="UP001056610"/>
    </source>
</evidence>
<feature type="domain" description="PPE" evidence="1">
    <location>
        <begin position="3"/>
        <end position="164"/>
    </location>
</feature>
<proteinExistence type="predicted"/>
<organism evidence="3 4">
    <name type="scientific">Candidatus Mycobacterium methanotrophicum</name>
    <dbReference type="NCBI Taxonomy" id="2943498"/>
    <lineage>
        <taxon>Bacteria</taxon>
        <taxon>Bacillati</taxon>
        <taxon>Actinomycetota</taxon>
        <taxon>Actinomycetes</taxon>
        <taxon>Mycobacteriales</taxon>
        <taxon>Mycobacteriaceae</taxon>
        <taxon>Mycobacterium</taxon>
    </lineage>
</organism>
<reference evidence="3" key="1">
    <citation type="submission" date="2022-05" db="EMBL/GenBank/DDBJ databases">
        <title>A methanotrophic Mycobacterium dominates a cave microbial ecosystem.</title>
        <authorList>
            <person name="Van Spanning R.J.M."/>
            <person name="Guan Q."/>
            <person name="Melkonian C."/>
            <person name="Gallant J."/>
            <person name="Polerecky L."/>
            <person name="Flot J.-F."/>
            <person name="Brandt B.W."/>
            <person name="Braster M."/>
            <person name="Iturbe Espinoza P."/>
            <person name="Aerts J."/>
            <person name="Meima-Franke M."/>
            <person name="Piersma S.R."/>
            <person name="Bunduc C."/>
            <person name="Ummels R."/>
            <person name="Pain A."/>
            <person name="Fleming E.J."/>
            <person name="van der Wel N."/>
            <person name="Gherman V.D."/>
            <person name="Sarbu S.M."/>
            <person name="Bodelier P.L.E."/>
            <person name="Bitter W."/>
        </authorList>
    </citation>
    <scope>NUCLEOTIDE SEQUENCE</scope>
    <source>
        <strain evidence="3">Sulfur Cave</strain>
    </source>
</reference>
<accession>A0ABY4QJF1</accession>
<dbReference type="RefSeq" id="WP_219069002.1">
    <property type="nucleotide sequence ID" value="NZ_CAJUXY010000047.1"/>
</dbReference>
<dbReference type="Proteomes" id="UP001056610">
    <property type="component" value="Chromosome"/>
</dbReference>
<dbReference type="Pfam" id="PF12484">
    <property type="entry name" value="PPE-SVP"/>
    <property type="match status" value="1"/>
</dbReference>
<dbReference type="PANTHER" id="PTHR46766">
    <property type="entry name" value="GLUTAMINE-RICH PROTEIN 2"/>
    <property type="match status" value="1"/>
</dbReference>
<name>A0ABY4QJF1_9MYCO</name>
<dbReference type="EMBL" id="CP097320">
    <property type="protein sequence ID" value="UQX09933.1"/>
    <property type="molecule type" value="Genomic_DNA"/>
</dbReference>
<dbReference type="Pfam" id="PF00823">
    <property type="entry name" value="PPE"/>
    <property type="match status" value="1"/>
</dbReference>